<comment type="caution">
    <text evidence="1">The sequence shown here is derived from an EMBL/GenBank/DDBJ whole genome shotgun (WGS) entry which is preliminary data.</text>
</comment>
<reference evidence="1 2" key="1">
    <citation type="submission" date="2023-06" db="EMBL/GenBank/DDBJ databases">
        <title>Genome characterization of Enterobacterales and Pseudomonas spp isolates with different phenotypes to cefepime-taniborbactam.</title>
        <authorList>
            <person name="Hernandez-Garcia M."/>
            <person name="Garcia-Castillo M."/>
            <person name="Ruiz-Garbajosa P."/>
            <person name="Canton R."/>
        </authorList>
    </citation>
    <scope>NUCLEOTIDE SEQUENCE [LARGE SCALE GENOMIC DNA]</scope>
    <source>
        <strain evidence="1 2">A003</strain>
    </source>
</reference>
<sequence length="78" mass="8281">LGNDPRLAAMLVAAQGDDEIATAAKLAAILEEPPRGGSSDLGQAFSRHQGNWQQRAQQLCKRLNCRGGSPDSDKVIPL</sequence>
<feature type="non-terminal residue" evidence="1">
    <location>
        <position position="1"/>
    </location>
</feature>
<evidence type="ECO:0000313" key="2">
    <source>
        <dbReference type="Proteomes" id="UP001567731"/>
    </source>
</evidence>
<name>A0ABV4JMZ8_9ENTR</name>
<keyword evidence="2" id="KW-1185">Reference proteome</keyword>
<evidence type="ECO:0000313" key="1">
    <source>
        <dbReference type="EMBL" id="MEZ4054727.1"/>
    </source>
</evidence>
<proteinExistence type="predicted"/>
<dbReference type="EMBL" id="JAUEHC010000143">
    <property type="protein sequence ID" value="MEZ4054727.1"/>
    <property type="molecule type" value="Genomic_DNA"/>
</dbReference>
<gene>
    <name evidence="1" type="ORF">QVM81_24680</name>
</gene>
<protein>
    <submittedName>
        <fullName evidence="1">Uncharacterized protein</fullName>
    </submittedName>
</protein>
<feature type="non-terminal residue" evidence="1">
    <location>
        <position position="78"/>
    </location>
</feature>
<dbReference type="Proteomes" id="UP001567731">
    <property type="component" value="Unassembled WGS sequence"/>
</dbReference>
<dbReference type="RefSeq" id="WP_371196812.1">
    <property type="nucleotide sequence ID" value="NZ_JAUEHC010000143.1"/>
</dbReference>
<organism evidence="1 2">
    <name type="scientific">Enterobacter rongchengensis</name>
    <dbReference type="NCBI Taxonomy" id="3030999"/>
    <lineage>
        <taxon>Bacteria</taxon>
        <taxon>Pseudomonadati</taxon>
        <taxon>Pseudomonadota</taxon>
        <taxon>Gammaproteobacteria</taxon>
        <taxon>Enterobacterales</taxon>
        <taxon>Enterobacteriaceae</taxon>
        <taxon>Enterobacter</taxon>
    </lineage>
</organism>
<accession>A0ABV4JMZ8</accession>